<sequence>MPPLAGRGPGVESSSFFIIASLHPPVRDNYLKGFKPARNPPVGGWHLRTEPPRTAVSSPVAAEEGKEGCCFTSGYIYGVSIERGKVGSHVRESGEGRRPAHLVQAGRDTRTQTRSVALLASPLSVYYRRGRATCAPGWCEVRQSGFSDASFSDTPSTRRFRAPCVIALGGMFRRAVAEQSAQLLSYHQCQEKVRINNGKTPGKYQLSHPAATGLCGASLSEELAGKGKLWVVTPVAEHPS</sequence>
<feature type="region of interest" description="Disordered" evidence="1">
    <location>
        <begin position="89"/>
        <end position="108"/>
    </location>
</feature>
<feature type="compositionally biased region" description="Basic and acidic residues" evidence="1">
    <location>
        <begin position="89"/>
        <end position="98"/>
    </location>
</feature>
<organism evidence="2 3">
    <name type="scientific">Ameca splendens</name>
    <dbReference type="NCBI Taxonomy" id="208324"/>
    <lineage>
        <taxon>Eukaryota</taxon>
        <taxon>Metazoa</taxon>
        <taxon>Chordata</taxon>
        <taxon>Craniata</taxon>
        <taxon>Vertebrata</taxon>
        <taxon>Euteleostomi</taxon>
        <taxon>Actinopterygii</taxon>
        <taxon>Neopterygii</taxon>
        <taxon>Teleostei</taxon>
        <taxon>Neoteleostei</taxon>
        <taxon>Acanthomorphata</taxon>
        <taxon>Ovalentaria</taxon>
        <taxon>Atherinomorphae</taxon>
        <taxon>Cyprinodontiformes</taxon>
        <taxon>Goodeidae</taxon>
        <taxon>Ameca</taxon>
    </lineage>
</organism>
<dbReference type="EMBL" id="JAHRIP010000059">
    <property type="protein sequence ID" value="MEQ2278710.1"/>
    <property type="molecule type" value="Genomic_DNA"/>
</dbReference>
<accession>A0ABV0XA34</accession>
<evidence type="ECO:0000313" key="3">
    <source>
        <dbReference type="Proteomes" id="UP001469553"/>
    </source>
</evidence>
<evidence type="ECO:0000256" key="1">
    <source>
        <dbReference type="SAM" id="MobiDB-lite"/>
    </source>
</evidence>
<comment type="caution">
    <text evidence="2">The sequence shown here is derived from an EMBL/GenBank/DDBJ whole genome shotgun (WGS) entry which is preliminary data.</text>
</comment>
<dbReference type="Proteomes" id="UP001469553">
    <property type="component" value="Unassembled WGS sequence"/>
</dbReference>
<name>A0ABV0XA34_9TELE</name>
<keyword evidence="3" id="KW-1185">Reference proteome</keyword>
<gene>
    <name evidence="2" type="ORF">AMECASPLE_001749</name>
</gene>
<evidence type="ECO:0000313" key="2">
    <source>
        <dbReference type="EMBL" id="MEQ2278710.1"/>
    </source>
</evidence>
<reference evidence="2 3" key="1">
    <citation type="submission" date="2021-06" db="EMBL/GenBank/DDBJ databases">
        <authorList>
            <person name="Palmer J.M."/>
        </authorList>
    </citation>
    <scope>NUCLEOTIDE SEQUENCE [LARGE SCALE GENOMIC DNA]</scope>
    <source>
        <strain evidence="2 3">AS_MEX2019</strain>
        <tissue evidence="2">Muscle</tissue>
    </source>
</reference>
<proteinExistence type="predicted"/>
<protein>
    <submittedName>
        <fullName evidence="2">Uncharacterized protein</fullName>
    </submittedName>
</protein>